<organism evidence="7 8">
    <name type="scientific">Mucilaginibacter defluvii</name>
    <dbReference type="NCBI Taxonomy" id="1196019"/>
    <lineage>
        <taxon>Bacteria</taxon>
        <taxon>Pseudomonadati</taxon>
        <taxon>Bacteroidota</taxon>
        <taxon>Sphingobacteriia</taxon>
        <taxon>Sphingobacteriales</taxon>
        <taxon>Sphingobacteriaceae</taxon>
        <taxon>Mucilaginibacter</taxon>
    </lineage>
</organism>
<sequence length="139" mass="15373">MKKAVAVFIPLLAIIVIAISCQNQDQLEYARYYTSGKLIYQQKCQNCHGSKGEGLSALIPPLTDTTYLKQNKARLACFVQNGISGFIRVSGKMYDNKMPPSGLSPIEIAQVLTYAGNSFGNKMGLIDVKQIERHLKKCD</sequence>
<gene>
    <name evidence="7" type="ORF">GCM10023313_16910</name>
</gene>
<keyword evidence="3 4" id="KW-0408">Iron</keyword>
<keyword evidence="1 4" id="KW-0349">Heme</keyword>
<dbReference type="InterPro" id="IPR036909">
    <property type="entry name" value="Cyt_c-like_dom_sf"/>
</dbReference>
<feature type="signal peptide" evidence="5">
    <location>
        <begin position="1"/>
        <end position="18"/>
    </location>
</feature>
<dbReference type="Gene3D" id="1.10.760.10">
    <property type="entry name" value="Cytochrome c-like domain"/>
    <property type="match status" value="1"/>
</dbReference>
<evidence type="ECO:0000256" key="1">
    <source>
        <dbReference type="ARBA" id="ARBA00022617"/>
    </source>
</evidence>
<dbReference type="RefSeq" id="WP_345330634.1">
    <property type="nucleotide sequence ID" value="NZ_BAABJI010000002.1"/>
</dbReference>
<name>A0ABP9FT61_9SPHI</name>
<dbReference type="PROSITE" id="PS51007">
    <property type="entry name" value="CYTC"/>
    <property type="match status" value="1"/>
</dbReference>
<dbReference type="EMBL" id="BAABJI010000002">
    <property type="protein sequence ID" value="GAA4914200.1"/>
    <property type="molecule type" value="Genomic_DNA"/>
</dbReference>
<accession>A0ABP9FT61</accession>
<dbReference type="PANTHER" id="PTHR35008:SF8">
    <property type="entry name" value="ALCOHOL DEHYDROGENASE CYTOCHROME C SUBUNIT"/>
    <property type="match status" value="1"/>
</dbReference>
<evidence type="ECO:0000313" key="7">
    <source>
        <dbReference type="EMBL" id="GAA4914200.1"/>
    </source>
</evidence>
<evidence type="ECO:0000256" key="2">
    <source>
        <dbReference type="ARBA" id="ARBA00022723"/>
    </source>
</evidence>
<keyword evidence="5" id="KW-0732">Signal</keyword>
<evidence type="ECO:0000259" key="6">
    <source>
        <dbReference type="PROSITE" id="PS51007"/>
    </source>
</evidence>
<keyword evidence="2 4" id="KW-0479">Metal-binding</keyword>
<protein>
    <recommendedName>
        <fullName evidence="6">Cytochrome c domain-containing protein</fullName>
    </recommendedName>
</protein>
<reference evidence="8" key="1">
    <citation type="journal article" date="2019" name="Int. J. Syst. Evol. Microbiol.">
        <title>The Global Catalogue of Microorganisms (GCM) 10K type strain sequencing project: providing services to taxonomists for standard genome sequencing and annotation.</title>
        <authorList>
            <consortium name="The Broad Institute Genomics Platform"/>
            <consortium name="The Broad Institute Genome Sequencing Center for Infectious Disease"/>
            <person name="Wu L."/>
            <person name="Ma J."/>
        </authorList>
    </citation>
    <scope>NUCLEOTIDE SEQUENCE [LARGE SCALE GENOMIC DNA]</scope>
    <source>
        <strain evidence="8">JCM 18283</strain>
    </source>
</reference>
<dbReference type="PANTHER" id="PTHR35008">
    <property type="entry name" value="BLL4482 PROTEIN-RELATED"/>
    <property type="match status" value="1"/>
</dbReference>
<feature type="chain" id="PRO_5046459933" description="Cytochrome c domain-containing protein" evidence="5">
    <location>
        <begin position="19"/>
        <end position="139"/>
    </location>
</feature>
<dbReference type="InterPro" id="IPR009056">
    <property type="entry name" value="Cyt_c-like_dom"/>
</dbReference>
<keyword evidence="8" id="KW-1185">Reference proteome</keyword>
<evidence type="ECO:0000256" key="4">
    <source>
        <dbReference type="PROSITE-ProRule" id="PRU00433"/>
    </source>
</evidence>
<proteinExistence type="predicted"/>
<evidence type="ECO:0000256" key="3">
    <source>
        <dbReference type="ARBA" id="ARBA00023004"/>
    </source>
</evidence>
<dbReference type="SUPFAM" id="SSF46626">
    <property type="entry name" value="Cytochrome c"/>
    <property type="match status" value="1"/>
</dbReference>
<feature type="domain" description="Cytochrome c" evidence="6">
    <location>
        <begin position="31"/>
        <end position="119"/>
    </location>
</feature>
<evidence type="ECO:0000313" key="8">
    <source>
        <dbReference type="Proteomes" id="UP001501436"/>
    </source>
</evidence>
<dbReference type="PROSITE" id="PS51257">
    <property type="entry name" value="PROKAR_LIPOPROTEIN"/>
    <property type="match status" value="1"/>
</dbReference>
<dbReference type="Proteomes" id="UP001501436">
    <property type="component" value="Unassembled WGS sequence"/>
</dbReference>
<comment type="caution">
    <text evidence="7">The sequence shown here is derived from an EMBL/GenBank/DDBJ whole genome shotgun (WGS) entry which is preliminary data.</text>
</comment>
<evidence type="ECO:0000256" key="5">
    <source>
        <dbReference type="SAM" id="SignalP"/>
    </source>
</evidence>
<dbReference type="Pfam" id="PF13442">
    <property type="entry name" value="Cytochrome_CBB3"/>
    <property type="match status" value="1"/>
</dbReference>
<dbReference type="InterPro" id="IPR051459">
    <property type="entry name" value="Cytochrome_c-type_DH"/>
</dbReference>